<gene>
    <name evidence="1" type="ORF">ACFLLB_03730</name>
</gene>
<protein>
    <submittedName>
        <fullName evidence="1">Uncharacterized protein</fullName>
    </submittedName>
</protein>
<comment type="caution">
    <text evidence="1">The sequence shown here is derived from an EMBL/GenBank/DDBJ whole genome shotgun (WGS) entry which is preliminary data.</text>
</comment>
<dbReference type="Proteomes" id="UP001596115">
    <property type="component" value="Unassembled WGS sequence"/>
</dbReference>
<reference evidence="1 2" key="1">
    <citation type="submission" date="2024-09" db="EMBL/GenBank/DDBJ databases">
        <title>Whole genome analysis of Stenotrophomonas geniculata MK-1, and its biological control impact on peanut foliage fungus diseases.</title>
        <authorList>
            <person name="Ahsan T."/>
        </authorList>
    </citation>
    <scope>NUCLEOTIDE SEQUENCE [LARGE SCALE GENOMIC DNA]</scope>
    <source>
        <strain evidence="1 2">MK-1</strain>
    </source>
</reference>
<organism evidence="1 2">
    <name type="scientific">Stenotrophomonas geniculata</name>
    <dbReference type="NCBI Taxonomy" id="86188"/>
    <lineage>
        <taxon>Bacteria</taxon>
        <taxon>Pseudomonadati</taxon>
        <taxon>Pseudomonadota</taxon>
        <taxon>Gammaproteobacteria</taxon>
        <taxon>Lysobacterales</taxon>
        <taxon>Lysobacteraceae</taxon>
        <taxon>Stenotrophomonas</taxon>
    </lineage>
</organism>
<sequence length="101" mass="11126">MTTERLTAAMAERITRSKDPAFAVDSILQGVESAAEAGKREYITRDYGFGDGSCYTAEDNYPALCKAILKELRDLGFKADIGSSCGQFVDVWLYVRWGESA</sequence>
<name>A0ABW1MXC3_9GAMM</name>
<keyword evidence="2" id="KW-1185">Reference proteome</keyword>
<evidence type="ECO:0000313" key="1">
    <source>
        <dbReference type="EMBL" id="MFC6068680.1"/>
    </source>
</evidence>
<dbReference type="RefSeq" id="WP_367141445.1">
    <property type="nucleotide sequence ID" value="NZ_JBFLAA010000005.1"/>
</dbReference>
<accession>A0ABW1MXC3</accession>
<evidence type="ECO:0000313" key="2">
    <source>
        <dbReference type="Proteomes" id="UP001596115"/>
    </source>
</evidence>
<proteinExistence type="predicted"/>
<dbReference type="EMBL" id="JBHRFL010000003">
    <property type="protein sequence ID" value="MFC6068680.1"/>
    <property type="molecule type" value="Genomic_DNA"/>
</dbReference>